<dbReference type="AlphaFoldDB" id="A0A1T4VVJ2"/>
<keyword evidence="2" id="KW-1185">Reference proteome</keyword>
<organism evidence="1 2">
    <name type="scientific">Enterovibrio nigricans DSM 22720</name>
    <dbReference type="NCBI Taxonomy" id="1121868"/>
    <lineage>
        <taxon>Bacteria</taxon>
        <taxon>Pseudomonadati</taxon>
        <taxon>Pseudomonadota</taxon>
        <taxon>Gammaproteobacteria</taxon>
        <taxon>Vibrionales</taxon>
        <taxon>Vibrionaceae</taxon>
        <taxon>Enterovibrio</taxon>
    </lineage>
</organism>
<dbReference type="RefSeq" id="WP_078754463.1">
    <property type="nucleotide sequence ID" value="NZ_FUXU01000109.1"/>
</dbReference>
<evidence type="ECO:0000313" key="2">
    <source>
        <dbReference type="Proteomes" id="UP000190162"/>
    </source>
</evidence>
<dbReference type="EMBL" id="FUXU01000109">
    <property type="protein sequence ID" value="SKA68967.1"/>
    <property type="molecule type" value="Genomic_DNA"/>
</dbReference>
<evidence type="ECO:0008006" key="3">
    <source>
        <dbReference type="Google" id="ProtNLM"/>
    </source>
</evidence>
<name>A0A1T4VVJ2_9GAMM</name>
<sequence length="210" mass="23405">MQFAGVITGDIVGSTKLDEASRRATLATLEGVFSSFKETITGEIYRGDAFQIYTERPEMLLHVALAVRICLLSQESPSDARLSLSVAKATTRELPVRQSNNSEAFVLSGRHLDKMASERLVFSADEPTLNDDVNAVLNLLDGYISALTTKMAFALKIWLENPELSHAELAEKVGIRRSAFTRIINRANYVQIDETCRWYASRVARYIDAQ</sequence>
<reference evidence="2" key="1">
    <citation type="submission" date="2017-02" db="EMBL/GenBank/DDBJ databases">
        <authorList>
            <person name="Varghese N."/>
            <person name="Submissions S."/>
        </authorList>
    </citation>
    <scope>NUCLEOTIDE SEQUENCE [LARGE SCALE GENOMIC DNA]</scope>
    <source>
        <strain evidence="2">DSM 22720</strain>
    </source>
</reference>
<dbReference type="OrthoDB" id="7064118at2"/>
<accession>A0A1T4VVJ2</accession>
<protein>
    <recommendedName>
        <fullName evidence="3">SatD family (SatD)</fullName>
    </recommendedName>
</protein>
<proteinExistence type="predicted"/>
<evidence type="ECO:0000313" key="1">
    <source>
        <dbReference type="EMBL" id="SKA68967.1"/>
    </source>
</evidence>
<gene>
    <name evidence="1" type="ORF">SAMN02745132_04378</name>
</gene>
<dbReference type="Proteomes" id="UP000190162">
    <property type="component" value="Unassembled WGS sequence"/>
</dbReference>